<proteinExistence type="inferred from homology"/>
<dbReference type="InterPro" id="IPR037519">
    <property type="entry name" value="LITAF_fam"/>
</dbReference>
<accession>A0A2A4JR63</accession>
<evidence type="ECO:0000256" key="5">
    <source>
        <dbReference type="ARBA" id="ARBA00022723"/>
    </source>
</evidence>
<evidence type="ECO:0000256" key="2">
    <source>
        <dbReference type="ARBA" id="ARBA00004481"/>
    </source>
</evidence>
<evidence type="ECO:0000256" key="6">
    <source>
        <dbReference type="ARBA" id="ARBA00022833"/>
    </source>
</evidence>
<protein>
    <recommendedName>
        <fullName evidence="9">LITAF domain-containing protein</fullName>
    </recommendedName>
</protein>
<reference evidence="10" key="1">
    <citation type="submission" date="2017-09" db="EMBL/GenBank/DDBJ databases">
        <title>Contemporary evolution of a Lepidopteran species, Heliothis virescens, in response to modern agricultural practices.</title>
        <authorList>
            <person name="Fritz M.L."/>
            <person name="Deyonke A.M."/>
            <person name="Papanicolaou A."/>
            <person name="Micinski S."/>
            <person name="Westbrook J."/>
            <person name="Gould F."/>
        </authorList>
    </citation>
    <scope>NUCLEOTIDE SEQUENCE [LARGE SCALE GENOMIC DNA]</scope>
    <source>
        <strain evidence="10">HvINT-</strain>
        <tissue evidence="10">Whole body</tissue>
    </source>
</reference>
<dbReference type="AlphaFoldDB" id="A0A2A4JR63"/>
<comment type="similarity">
    <text evidence="4">Belongs to the CDIP1/LITAF family.</text>
</comment>
<dbReference type="Pfam" id="PF10601">
    <property type="entry name" value="zf-LITAF-like"/>
    <property type="match status" value="1"/>
</dbReference>
<gene>
    <name evidence="10" type="ORF">B5V51_14142</name>
</gene>
<organism evidence="10">
    <name type="scientific">Heliothis virescens</name>
    <name type="common">Tobacco budworm moth</name>
    <dbReference type="NCBI Taxonomy" id="7102"/>
    <lineage>
        <taxon>Eukaryota</taxon>
        <taxon>Metazoa</taxon>
        <taxon>Ecdysozoa</taxon>
        <taxon>Arthropoda</taxon>
        <taxon>Hexapoda</taxon>
        <taxon>Insecta</taxon>
        <taxon>Pterygota</taxon>
        <taxon>Neoptera</taxon>
        <taxon>Endopterygota</taxon>
        <taxon>Lepidoptera</taxon>
        <taxon>Glossata</taxon>
        <taxon>Ditrysia</taxon>
        <taxon>Noctuoidea</taxon>
        <taxon>Noctuidae</taxon>
        <taxon>Heliothinae</taxon>
        <taxon>Heliothis</taxon>
    </lineage>
</organism>
<evidence type="ECO:0000259" key="9">
    <source>
        <dbReference type="PROSITE" id="PS51837"/>
    </source>
</evidence>
<dbReference type="EMBL" id="NWSH01000840">
    <property type="protein sequence ID" value="PCG73912.1"/>
    <property type="molecule type" value="Genomic_DNA"/>
</dbReference>
<keyword evidence="8" id="KW-1133">Transmembrane helix</keyword>
<keyword evidence="8" id="KW-0812">Transmembrane</keyword>
<dbReference type="PROSITE" id="PS51837">
    <property type="entry name" value="LITAF"/>
    <property type="match status" value="1"/>
</dbReference>
<dbReference type="GO" id="GO:0008270">
    <property type="term" value="F:zinc ion binding"/>
    <property type="evidence" value="ECO:0007669"/>
    <property type="project" value="TreeGrafter"/>
</dbReference>
<comment type="caution">
    <text evidence="10">The sequence shown here is derived from an EMBL/GenBank/DDBJ whole genome shotgun (WGS) entry which is preliminary data.</text>
</comment>
<comment type="subcellular location">
    <subcellularLocation>
        <location evidence="2">Endosome membrane</location>
        <topology evidence="2">Peripheral membrane protein</topology>
    </subcellularLocation>
    <subcellularLocation>
        <location evidence="1">Late endosome membrane</location>
    </subcellularLocation>
    <subcellularLocation>
        <location evidence="3">Lysosome membrane</location>
        <topology evidence="3">Peripheral membrane protein</topology>
        <orientation evidence="3">Cytoplasmic side</orientation>
    </subcellularLocation>
</comment>
<evidence type="ECO:0000313" key="10">
    <source>
        <dbReference type="EMBL" id="PCG73912.1"/>
    </source>
</evidence>
<evidence type="ECO:0000256" key="4">
    <source>
        <dbReference type="ARBA" id="ARBA00005975"/>
    </source>
</evidence>
<feature type="domain" description="LITAF" evidence="9">
    <location>
        <begin position="87"/>
        <end position="173"/>
    </location>
</feature>
<dbReference type="STRING" id="7102.A0A2A4JR63"/>
<dbReference type="InterPro" id="IPR006629">
    <property type="entry name" value="LITAF"/>
</dbReference>
<feature type="transmembrane region" description="Helical" evidence="8">
    <location>
        <begin position="127"/>
        <end position="150"/>
    </location>
</feature>
<dbReference type="GO" id="GO:0031902">
    <property type="term" value="C:late endosome membrane"/>
    <property type="evidence" value="ECO:0007669"/>
    <property type="project" value="UniProtKB-SubCell"/>
</dbReference>
<keyword evidence="5" id="KW-0479">Metal-binding</keyword>
<dbReference type="GO" id="GO:0005765">
    <property type="term" value="C:lysosomal membrane"/>
    <property type="evidence" value="ECO:0007669"/>
    <property type="project" value="UniProtKB-SubCell"/>
</dbReference>
<evidence type="ECO:0000256" key="7">
    <source>
        <dbReference type="ARBA" id="ARBA00023136"/>
    </source>
</evidence>
<name>A0A2A4JR63_HELVI</name>
<dbReference type="PANTHER" id="PTHR23292:SF6">
    <property type="entry name" value="FI16602P1-RELATED"/>
    <property type="match status" value="1"/>
</dbReference>
<sequence>MAATQIRILGASLDLHNVYCILRKLYHCMKNNNLPTDKTPRFFVGTALQPGCRNVSHSTTHEAYVRSAATDRQELESNAYHPIAPVTENVAGIEMELLHVGSEPVGMRCPYCYEDVMTKAHYRNTRLTHTVAVVLGIFFWWLCCCIIPYFVKRWKNVEHYCPNCRRYLGMYSRRPAIL</sequence>
<dbReference type="SMART" id="SM00714">
    <property type="entry name" value="LITAF"/>
    <property type="match status" value="1"/>
</dbReference>
<evidence type="ECO:0000256" key="1">
    <source>
        <dbReference type="ARBA" id="ARBA00004414"/>
    </source>
</evidence>
<keyword evidence="7 8" id="KW-0472">Membrane</keyword>
<keyword evidence="6" id="KW-0862">Zinc</keyword>
<dbReference type="PANTHER" id="PTHR23292">
    <property type="entry name" value="LIPOPOLYSACCHARIDE-INDUCED TUMOR NECROSIS FACTOR-ALPHA FACTOR"/>
    <property type="match status" value="1"/>
</dbReference>
<evidence type="ECO:0000256" key="3">
    <source>
        <dbReference type="ARBA" id="ARBA00004630"/>
    </source>
</evidence>
<evidence type="ECO:0000256" key="8">
    <source>
        <dbReference type="SAM" id="Phobius"/>
    </source>
</evidence>